<sequence length="91" mass="10394">MEVKKNLSVLWQSNSTTKSLLTLQIKCLWIRSKILQAVEKSIFSPIDERSGQLMDCVLRTQTSKNLVLDFIVTSCRSLDGVRKAQRRVSKP</sequence>
<dbReference type="AlphaFoldDB" id="A0A8X6FN24"/>
<gene>
    <name evidence="1" type="ORF">TNCT_131221</name>
</gene>
<accession>A0A8X6FN24</accession>
<keyword evidence="2" id="KW-1185">Reference proteome</keyword>
<organism evidence="1 2">
    <name type="scientific">Trichonephila clavata</name>
    <name type="common">Joro spider</name>
    <name type="synonym">Nephila clavata</name>
    <dbReference type="NCBI Taxonomy" id="2740835"/>
    <lineage>
        <taxon>Eukaryota</taxon>
        <taxon>Metazoa</taxon>
        <taxon>Ecdysozoa</taxon>
        <taxon>Arthropoda</taxon>
        <taxon>Chelicerata</taxon>
        <taxon>Arachnida</taxon>
        <taxon>Araneae</taxon>
        <taxon>Araneomorphae</taxon>
        <taxon>Entelegynae</taxon>
        <taxon>Araneoidea</taxon>
        <taxon>Nephilidae</taxon>
        <taxon>Trichonephila</taxon>
    </lineage>
</organism>
<dbReference type="EMBL" id="BMAO01003034">
    <property type="protein sequence ID" value="GFQ85210.1"/>
    <property type="molecule type" value="Genomic_DNA"/>
</dbReference>
<protein>
    <submittedName>
        <fullName evidence="1">Uncharacterized protein</fullName>
    </submittedName>
</protein>
<comment type="caution">
    <text evidence="1">The sequence shown here is derived from an EMBL/GenBank/DDBJ whole genome shotgun (WGS) entry which is preliminary data.</text>
</comment>
<proteinExistence type="predicted"/>
<reference evidence="1" key="1">
    <citation type="submission" date="2020-07" db="EMBL/GenBank/DDBJ databases">
        <title>Multicomponent nature underlies the extraordinary mechanical properties of spider dragline silk.</title>
        <authorList>
            <person name="Kono N."/>
            <person name="Nakamura H."/>
            <person name="Mori M."/>
            <person name="Yoshida Y."/>
            <person name="Ohtoshi R."/>
            <person name="Malay A.D."/>
            <person name="Moran D.A.P."/>
            <person name="Tomita M."/>
            <person name="Numata K."/>
            <person name="Arakawa K."/>
        </authorList>
    </citation>
    <scope>NUCLEOTIDE SEQUENCE</scope>
</reference>
<dbReference type="Proteomes" id="UP000887116">
    <property type="component" value="Unassembled WGS sequence"/>
</dbReference>
<evidence type="ECO:0000313" key="2">
    <source>
        <dbReference type="Proteomes" id="UP000887116"/>
    </source>
</evidence>
<name>A0A8X6FN24_TRICU</name>
<evidence type="ECO:0000313" key="1">
    <source>
        <dbReference type="EMBL" id="GFQ85210.1"/>
    </source>
</evidence>